<accession>A0A5N8W1I0</accession>
<name>A0A5N8W1I0_9ACTN</name>
<dbReference type="InterPro" id="IPR042099">
    <property type="entry name" value="ANL_N_sf"/>
</dbReference>
<dbReference type="Pfam" id="PF00501">
    <property type="entry name" value="AMP-binding"/>
    <property type="match status" value="1"/>
</dbReference>
<sequence length="529" mass="56873">MRSLKVLHQSGLIRPSRPDQLVRSGRAIRTLGVAAGPVWAGARKDGDALCLVDELGELTFHQMDRRTNALARSLAERGIGPDSLVALLARDHRGAVETMVAAGKLGARLMPMNTGFAGPQLAEVAAREGVDALVYDEEFSETLAAARLPETVRRFLAWTDGERSGEGSAVPTLEQLIRDADDRPLPPPARPGPLVMLTSGTGGTPKAAPRAVGNPLAVAQLLDRIPLRAGECTVIGAPLFHGTGLSQFIMTLSLGSTGVVRRRFDPEALLGQIERYRATTLVLVPTMLHRILDLDRKVLDSYDTSSLRIILVAGAPLTPELGNRATEVFGDVIHNMYGSTEVSVATVALPEDWKAAPGTVGRPPVGSRIALFDREGQQITEPGVTGRIFVESVLAFKGYTDGRTRETIGSMLGCGDLGHLDAEGRLFIDGREDDMIVSGGENVYPAEIENLLADHEAIREAAVIGVPDEEFGQRLKVYVVPVEGASLDEDGVRSYVKARLARHKVPRDVVFLGELPRNSTGKLARNRLL</sequence>
<dbReference type="OrthoDB" id="56621at2"/>
<dbReference type="PANTHER" id="PTHR43767">
    <property type="entry name" value="LONG-CHAIN-FATTY-ACID--COA LIGASE"/>
    <property type="match status" value="1"/>
</dbReference>
<feature type="domain" description="AMP-binding enzyme C-terminal" evidence="4">
    <location>
        <begin position="447"/>
        <end position="522"/>
    </location>
</feature>
<proteinExistence type="inferred from homology"/>
<dbReference type="SUPFAM" id="SSF56801">
    <property type="entry name" value="Acetyl-CoA synthetase-like"/>
    <property type="match status" value="1"/>
</dbReference>
<dbReference type="Pfam" id="PF13193">
    <property type="entry name" value="AMP-binding_C"/>
    <property type="match status" value="1"/>
</dbReference>
<dbReference type="Gene3D" id="3.40.50.12780">
    <property type="entry name" value="N-terminal domain of ligase-like"/>
    <property type="match status" value="1"/>
</dbReference>
<dbReference type="InterPro" id="IPR000873">
    <property type="entry name" value="AMP-dep_synth/lig_dom"/>
</dbReference>
<evidence type="ECO:0000259" key="4">
    <source>
        <dbReference type="Pfam" id="PF13193"/>
    </source>
</evidence>
<evidence type="ECO:0000313" key="5">
    <source>
        <dbReference type="EMBL" id="MPY40962.1"/>
    </source>
</evidence>
<protein>
    <submittedName>
        <fullName evidence="5">AMP-binding protein</fullName>
    </submittedName>
</protein>
<dbReference type="PANTHER" id="PTHR43767:SF1">
    <property type="entry name" value="NONRIBOSOMAL PEPTIDE SYNTHASE PES1 (EUROFUNG)-RELATED"/>
    <property type="match status" value="1"/>
</dbReference>
<evidence type="ECO:0000313" key="6">
    <source>
        <dbReference type="Proteomes" id="UP000326979"/>
    </source>
</evidence>
<reference evidence="5 6" key="1">
    <citation type="submission" date="2019-07" db="EMBL/GenBank/DDBJ databases">
        <title>New species of Amycolatopsis and Streptomyces.</title>
        <authorList>
            <person name="Duangmal K."/>
            <person name="Teo W.F.A."/>
            <person name="Lipun K."/>
        </authorList>
    </citation>
    <scope>NUCLEOTIDE SEQUENCE [LARGE SCALE GENOMIC DNA]</scope>
    <source>
        <strain evidence="5 6">TISTR 2346</strain>
    </source>
</reference>
<dbReference type="EMBL" id="VJZE01000075">
    <property type="protein sequence ID" value="MPY40962.1"/>
    <property type="molecule type" value="Genomic_DNA"/>
</dbReference>
<keyword evidence="6" id="KW-1185">Reference proteome</keyword>
<organism evidence="5 6">
    <name type="scientific">Streptomyces phyllanthi</name>
    <dbReference type="NCBI Taxonomy" id="1803180"/>
    <lineage>
        <taxon>Bacteria</taxon>
        <taxon>Bacillati</taxon>
        <taxon>Actinomycetota</taxon>
        <taxon>Actinomycetes</taxon>
        <taxon>Kitasatosporales</taxon>
        <taxon>Streptomycetaceae</taxon>
        <taxon>Streptomyces</taxon>
    </lineage>
</organism>
<comment type="similarity">
    <text evidence="1">Belongs to the ATP-dependent AMP-binding enzyme family.</text>
</comment>
<dbReference type="GO" id="GO:0016878">
    <property type="term" value="F:acid-thiol ligase activity"/>
    <property type="evidence" value="ECO:0007669"/>
    <property type="project" value="UniProtKB-ARBA"/>
</dbReference>
<feature type="domain" description="AMP-dependent synthetase/ligase" evidence="3">
    <location>
        <begin position="41"/>
        <end position="399"/>
    </location>
</feature>
<dbReference type="FunFam" id="3.30.300.30:FF:000008">
    <property type="entry name" value="2,3-dihydroxybenzoate-AMP ligase"/>
    <property type="match status" value="1"/>
</dbReference>
<dbReference type="AlphaFoldDB" id="A0A5N8W1I0"/>
<dbReference type="Proteomes" id="UP000326979">
    <property type="component" value="Unassembled WGS sequence"/>
</dbReference>
<dbReference type="InterPro" id="IPR025110">
    <property type="entry name" value="AMP-bd_C"/>
</dbReference>
<comment type="caution">
    <text evidence="5">The sequence shown here is derived from an EMBL/GenBank/DDBJ whole genome shotgun (WGS) entry which is preliminary data.</text>
</comment>
<keyword evidence="2" id="KW-0436">Ligase</keyword>
<evidence type="ECO:0000256" key="1">
    <source>
        <dbReference type="ARBA" id="ARBA00006432"/>
    </source>
</evidence>
<evidence type="ECO:0000259" key="3">
    <source>
        <dbReference type="Pfam" id="PF00501"/>
    </source>
</evidence>
<gene>
    <name evidence="5" type="ORF">FNH04_13930</name>
</gene>
<dbReference type="Gene3D" id="3.30.300.30">
    <property type="match status" value="1"/>
</dbReference>
<dbReference type="InterPro" id="IPR045851">
    <property type="entry name" value="AMP-bd_C_sf"/>
</dbReference>
<dbReference type="InterPro" id="IPR050237">
    <property type="entry name" value="ATP-dep_AMP-bd_enzyme"/>
</dbReference>
<evidence type="ECO:0000256" key="2">
    <source>
        <dbReference type="ARBA" id="ARBA00022598"/>
    </source>
</evidence>